<evidence type="ECO:0000313" key="8">
    <source>
        <dbReference type="EMBL" id="AZS31979.1"/>
    </source>
</evidence>
<dbReference type="AlphaFoldDB" id="A0A3Q9IRG4"/>
<dbReference type="GO" id="GO:0009279">
    <property type="term" value="C:cell outer membrane"/>
    <property type="evidence" value="ECO:0007669"/>
    <property type="project" value="UniProtKB-SubCell"/>
</dbReference>
<evidence type="ECO:0000256" key="2">
    <source>
        <dbReference type="ARBA" id="ARBA00006275"/>
    </source>
</evidence>
<accession>A0A3Q9IRG4</accession>
<dbReference type="OrthoDB" id="630434at2"/>
<dbReference type="Pfam" id="PF07980">
    <property type="entry name" value="SusD_RagB"/>
    <property type="match status" value="1"/>
</dbReference>
<keyword evidence="9" id="KW-1185">Reference proteome</keyword>
<keyword evidence="4" id="KW-0472">Membrane</keyword>
<evidence type="ECO:0000259" key="6">
    <source>
        <dbReference type="Pfam" id="PF07980"/>
    </source>
</evidence>
<proteinExistence type="inferred from homology"/>
<dbReference type="EMBL" id="CP032819">
    <property type="protein sequence ID" value="AZS31979.1"/>
    <property type="molecule type" value="Genomic_DNA"/>
</dbReference>
<reference evidence="8 9" key="1">
    <citation type="submission" date="2018-10" db="EMBL/GenBank/DDBJ databases">
        <title>Butyricimonas faecalis sp. nov., isolated from human faeces and emended description of the genus Butyricimonas.</title>
        <authorList>
            <person name="Le Roy T."/>
            <person name="Van der Smissen P."/>
            <person name="Paquot A."/>
            <person name="Delzenne N."/>
            <person name="Muccioli G."/>
            <person name="Collet J.-F."/>
            <person name="Cani P.D."/>
        </authorList>
    </citation>
    <scope>NUCLEOTIDE SEQUENCE [LARGE SCALE GENOMIC DNA]</scope>
    <source>
        <strain evidence="8 9">H184</strain>
    </source>
</reference>
<evidence type="ECO:0000259" key="7">
    <source>
        <dbReference type="Pfam" id="PF14322"/>
    </source>
</evidence>
<dbReference type="Pfam" id="PF14322">
    <property type="entry name" value="SusD-like_3"/>
    <property type="match status" value="1"/>
</dbReference>
<dbReference type="InterPro" id="IPR011990">
    <property type="entry name" value="TPR-like_helical_dom_sf"/>
</dbReference>
<dbReference type="CDD" id="cd08977">
    <property type="entry name" value="SusD"/>
    <property type="match status" value="1"/>
</dbReference>
<dbReference type="InterPro" id="IPR033985">
    <property type="entry name" value="SusD-like_N"/>
</dbReference>
<dbReference type="Gene3D" id="1.25.40.390">
    <property type="match status" value="1"/>
</dbReference>
<evidence type="ECO:0000256" key="1">
    <source>
        <dbReference type="ARBA" id="ARBA00004442"/>
    </source>
</evidence>
<evidence type="ECO:0000256" key="4">
    <source>
        <dbReference type="ARBA" id="ARBA00023136"/>
    </source>
</evidence>
<protein>
    <submittedName>
        <fullName evidence="8">RagB/SusD family nutrient uptake outer membrane protein</fullName>
    </submittedName>
</protein>
<organism evidence="8 9">
    <name type="scientific">Butyricimonas faecalis</name>
    <dbReference type="NCBI Taxonomy" id="2093856"/>
    <lineage>
        <taxon>Bacteria</taxon>
        <taxon>Pseudomonadati</taxon>
        <taxon>Bacteroidota</taxon>
        <taxon>Bacteroidia</taxon>
        <taxon>Bacteroidales</taxon>
        <taxon>Odoribacteraceae</taxon>
        <taxon>Butyricimonas</taxon>
    </lineage>
</organism>
<evidence type="ECO:0000313" key="9">
    <source>
        <dbReference type="Proteomes" id="UP000270673"/>
    </source>
</evidence>
<dbReference type="KEGG" id="buy:D8S85_09580"/>
<gene>
    <name evidence="8" type="ORF">D8S85_09580</name>
</gene>
<dbReference type="InterPro" id="IPR012944">
    <property type="entry name" value="SusD_RagB_dom"/>
</dbReference>
<name>A0A3Q9IRG4_9BACT</name>
<dbReference type="SUPFAM" id="SSF48452">
    <property type="entry name" value="TPR-like"/>
    <property type="match status" value="1"/>
</dbReference>
<evidence type="ECO:0000256" key="3">
    <source>
        <dbReference type="ARBA" id="ARBA00022729"/>
    </source>
</evidence>
<comment type="subcellular location">
    <subcellularLocation>
        <location evidence="1">Cell outer membrane</location>
    </subcellularLocation>
</comment>
<keyword evidence="3" id="KW-0732">Signal</keyword>
<comment type="similarity">
    <text evidence="2">Belongs to the SusD family.</text>
</comment>
<keyword evidence="5" id="KW-0998">Cell outer membrane</keyword>
<feature type="domain" description="SusD-like N-terminal" evidence="7">
    <location>
        <begin position="83"/>
        <end position="234"/>
    </location>
</feature>
<dbReference type="Proteomes" id="UP000270673">
    <property type="component" value="Chromosome"/>
</dbReference>
<feature type="domain" description="RagB/SusD" evidence="6">
    <location>
        <begin position="364"/>
        <end position="504"/>
    </location>
</feature>
<sequence>MLASCSDFLKEYSQDTYYVTSYEDLDELLVGDCYLPVQNSGSSSNYGFFIHFLADELEEQNSYCMAWGGSGVGSLKGDVFGYYTWQQRVGQNDAYSGFLAENATWTETYRLINVANNIIASVKDVPQNSDEEKIGALRVNGEAHFLRATYYFWLANLYGKSYDPLTAATDPAVPIKTEEKVNDIKYSRNTVQEVYEQVLGDLKIAEECLSQTTHQSIYQADINAVNLLLSRVYLYMQNWKLASDYADKVLKANGYLIDLNSRKSYDGFLSKNSKEVLFSMGGNDVPCFLKYDYQNFRVAHELYDVYAENDLRKSQWWWKRNTFIGYTKISFGPGVTGYLDPETDANYYNVEYNTGWFNQQCEVSDKFLFRTAEAYLNKAEAAVYLDDEDEARKQLNALREKRYLDGSNYEVTEAGRDLVEVVREERRKELALEGHRWFDLRRYGVCEKYPDSKLLTHNYTYYDNGASTQMLETHVFTLEPNDAAYILPIPQEVLDFNTGMVNNERPWRAYTVTTPKD</sequence>
<evidence type="ECO:0000256" key="5">
    <source>
        <dbReference type="ARBA" id="ARBA00023237"/>
    </source>
</evidence>